<keyword evidence="5 6" id="KW-0472">Membrane</keyword>
<dbReference type="OrthoDB" id="9791807at2"/>
<feature type="transmembrane region" description="Helical" evidence="6">
    <location>
        <begin position="128"/>
        <end position="148"/>
    </location>
</feature>
<dbReference type="AlphaFoldDB" id="E8T1Z5"/>
<dbReference type="RefSeq" id="WP_013537676.1">
    <property type="nucleotide sequence ID" value="NC_014926.1"/>
</dbReference>
<feature type="transmembrane region" description="Helical" evidence="6">
    <location>
        <begin position="97"/>
        <end position="122"/>
    </location>
</feature>
<sequence>MEQLLNKHLILTLLFSYFLVFLVILFDRKFSVGMWRELLTSSLLSLVQLIAVAFVILYLLKLNVEALNFAVVLLFYFNASLIAARRFTLKAYPKRRVFLIVFATISLITTAVLTLLYLAGLLTLKPNSLIPLAGIVTAAGMRSLSLAFKYFKSKVEALSDVLLGMFALGASDVEVFKFLFRSLIDDITVPVRDMFRSAGIVHIPGVMVGLLVAGIFPLKAALFQFAILSTMVFQFTFVPAVALFSLIYTSGLKLEA</sequence>
<dbReference type="GO" id="GO:0005886">
    <property type="term" value="C:plasma membrane"/>
    <property type="evidence" value="ECO:0007669"/>
    <property type="project" value="TreeGrafter"/>
</dbReference>
<feature type="transmembrane region" description="Helical" evidence="6">
    <location>
        <begin position="66"/>
        <end position="85"/>
    </location>
</feature>
<accession>E8T1Z5</accession>
<reference evidence="7" key="1">
    <citation type="submission" date="2011-01" db="EMBL/GenBank/DDBJ databases">
        <title>Complete sequence of chromosome of Thermovibrio ammonificans HB-1.</title>
        <authorList>
            <consortium name="US DOE Joint Genome Institute"/>
            <person name="Lucas S."/>
            <person name="Copeland A."/>
            <person name="Lapidus A."/>
            <person name="Cheng J.-F."/>
            <person name="Goodwin L."/>
            <person name="Pitluck S."/>
            <person name="Davenport K."/>
            <person name="Detter J.C."/>
            <person name="Han C."/>
            <person name="Tapia R."/>
            <person name="Land M."/>
            <person name="Hauser L."/>
            <person name="Kyrpides N."/>
            <person name="Ivanova N."/>
            <person name="Ovchinnikova G."/>
            <person name="Vetriani C."/>
            <person name="Woyke T."/>
        </authorList>
    </citation>
    <scope>NUCLEOTIDE SEQUENCE [LARGE SCALE GENOMIC DNA]</scope>
    <source>
        <strain evidence="7">HB-1</strain>
    </source>
</reference>
<evidence type="ECO:0000313" key="7">
    <source>
        <dbReference type="EMBL" id="ADU96890.1"/>
    </source>
</evidence>
<feature type="transmembrane region" description="Helical" evidence="6">
    <location>
        <begin position="225"/>
        <end position="248"/>
    </location>
</feature>
<evidence type="ECO:0000256" key="2">
    <source>
        <dbReference type="ARBA" id="ARBA00005268"/>
    </source>
</evidence>
<name>E8T1Z5_THEA1</name>
<evidence type="ECO:0000256" key="5">
    <source>
        <dbReference type="ARBA" id="ARBA00023136"/>
    </source>
</evidence>
<comment type="subcellular location">
    <subcellularLocation>
        <location evidence="1">Membrane</location>
        <topology evidence="1">Multi-pass membrane protein</topology>
    </subcellularLocation>
</comment>
<dbReference type="EMBL" id="CP002444">
    <property type="protein sequence ID" value="ADU96890.1"/>
    <property type="molecule type" value="Genomic_DNA"/>
</dbReference>
<proteinExistence type="inferred from homology"/>
<dbReference type="InterPro" id="IPR005226">
    <property type="entry name" value="UPF0014_fam"/>
</dbReference>
<keyword evidence="8" id="KW-1185">Reference proteome</keyword>
<evidence type="ECO:0008006" key="9">
    <source>
        <dbReference type="Google" id="ProtNLM"/>
    </source>
</evidence>
<evidence type="ECO:0000256" key="1">
    <source>
        <dbReference type="ARBA" id="ARBA00004141"/>
    </source>
</evidence>
<organism evidence="7 8">
    <name type="scientific">Thermovibrio ammonificans (strain DSM 15698 / JCM 12110 / HB-1)</name>
    <dbReference type="NCBI Taxonomy" id="648996"/>
    <lineage>
        <taxon>Bacteria</taxon>
        <taxon>Pseudomonadati</taxon>
        <taxon>Aquificota</taxon>
        <taxon>Aquificia</taxon>
        <taxon>Desulfurobacteriales</taxon>
        <taxon>Desulfurobacteriaceae</taxon>
        <taxon>Thermovibrio</taxon>
    </lineage>
</organism>
<feature type="transmembrane region" description="Helical" evidence="6">
    <location>
        <begin position="200"/>
        <end position="218"/>
    </location>
</feature>
<keyword evidence="3 6" id="KW-0812">Transmembrane</keyword>
<dbReference type="STRING" id="648996.Theam_0923"/>
<dbReference type="PANTHER" id="PTHR30028:SF0">
    <property type="entry name" value="PROTEIN ALUMINUM SENSITIVE 3"/>
    <property type="match status" value="1"/>
</dbReference>
<dbReference type="Proteomes" id="UP000006362">
    <property type="component" value="Chromosome"/>
</dbReference>
<evidence type="ECO:0000313" key="8">
    <source>
        <dbReference type="Proteomes" id="UP000006362"/>
    </source>
</evidence>
<dbReference type="KEGG" id="tam:Theam_0923"/>
<dbReference type="PANTHER" id="PTHR30028">
    <property type="entry name" value="UPF0014 INNER MEMBRANE PROTEIN YBBM-RELATED"/>
    <property type="match status" value="1"/>
</dbReference>
<gene>
    <name evidence="7" type="ordered locus">Theam_0923</name>
</gene>
<evidence type="ECO:0000256" key="6">
    <source>
        <dbReference type="SAM" id="Phobius"/>
    </source>
</evidence>
<feature type="transmembrane region" description="Helical" evidence="6">
    <location>
        <begin position="6"/>
        <end position="26"/>
    </location>
</feature>
<comment type="similarity">
    <text evidence="2">Belongs to the UPF0014 family.</text>
</comment>
<evidence type="ECO:0000256" key="4">
    <source>
        <dbReference type="ARBA" id="ARBA00022989"/>
    </source>
</evidence>
<protein>
    <recommendedName>
        <fullName evidence="9">ABC transport system permease protein</fullName>
    </recommendedName>
</protein>
<keyword evidence="4 6" id="KW-1133">Transmembrane helix</keyword>
<dbReference type="HOGENOM" id="CLU_076147_1_0_0"/>
<evidence type="ECO:0000256" key="3">
    <source>
        <dbReference type="ARBA" id="ARBA00022692"/>
    </source>
</evidence>
<feature type="transmembrane region" description="Helical" evidence="6">
    <location>
        <begin position="38"/>
        <end position="60"/>
    </location>
</feature>
<feature type="transmembrane region" description="Helical" evidence="6">
    <location>
        <begin position="160"/>
        <end position="180"/>
    </location>
</feature>
<dbReference type="Pfam" id="PF03649">
    <property type="entry name" value="UPF0014"/>
    <property type="match status" value="1"/>
</dbReference>
<dbReference type="eggNOG" id="COG0390">
    <property type="taxonomic scope" value="Bacteria"/>
</dbReference>